<evidence type="ECO:0000313" key="6">
    <source>
        <dbReference type="Proteomes" id="UP000220106"/>
    </source>
</evidence>
<name>A0AAX0RYJ8_9BACI</name>
<dbReference type="EMBL" id="CP030926">
    <property type="protein sequence ID" value="AXN40723.1"/>
    <property type="molecule type" value="Genomic_DNA"/>
</dbReference>
<dbReference type="Proteomes" id="UP000220106">
    <property type="component" value="Unassembled WGS sequence"/>
</dbReference>
<dbReference type="RefSeq" id="WP_098177550.1">
    <property type="nucleotide sequence ID" value="NZ_CP030926.1"/>
</dbReference>
<evidence type="ECO:0000259" key="3">
    <source>
        <dbReference type="Pfam" id="PF00144"/>
    </source>
</evidence>
<evidence type="ECO:0000313" key="5">
    <source>
        <dbReference type="EMBL" id="PEJ27706.1"/>
    </source>
</evidence>
<evidence type="ECO:0000256" key="2">
    <source>
        <dbReference type="ARBA" id="ARBA00023136"/>
    </source>
</evidence>
<dbReference type="InterPro" id="IPR001466">
    <property type="entry name" value="Beta-lactam-related"/>
</dbReference>
<dbReference type="PANTHER" id="PTHR46825:SF11">
    <property type="entry name" value="PENICILLIN-BINDING PROTEIN 4"/>
    <property type="match status" value="1"/>
</dbReference>
<dbReference type="AlphaFoldDB" id="A0AAX0RYJ8"/>
<dbReference type="Proteomes" id="UP000260457">
    <property type="component" value="Chromosome"/>
</dbReference>
<reference evidence="5 6" key="1">
    <citation type="submission" date="2017-09" db="EMBL/GenBank/DDBJ databases">
        <title>Large-scale bioinformatics analysis of Bacillus genomes uncovers conserved roles of natural products in bacterial physiology.</title>
        <authorList>
            <consortium name="Agbiome Team Llc"/>
            <person name="Bleich R.M."/>
            <person name="Kirk G.J."/>
            <person name="Santa Maria K.C."/>
            <person name="Allen S.E."/>
            <person name="Farag S."/>
            <person name="Shank E.A."/>
            <person name="Bowers A."/>
        </authorList>
    </citation>
    <scope>NUCLEOTIDE SEQUENCE [LARGE SCALE GENOMIC DNA]</scope>
    <source>
        <strain evidence="5 6">AFS003229</strain>
    </source>
</reference>
<keyword evidence="4" id="KW-0378">Hydrolase</keyword>
<proteinExistence type="predicted"/>
<evidence type="ECO:0000313" key="7">
    <source>
        <dbReference type="Proteomes" id="UP000260457"/>
    </source>
</evidence>
<organism evidence="5 6">
    <name type="scientific">Peribacillus butanolivorans</name>
    <dbReference type="NCBI Taxonomy" id="421767"/>
    <lineage>
        <taxon>Bacteria</taxon>
        <taxon>Bacillati</taxon>
        <taxon>Bacillota</taxon>
        <taxon>Bacilli</taxon>
        <taxon>Bacillales</taxon>
        <taxon>Bacillaceae</taxon>
        <taxon>Peribacillus</taxon>
    </lineage>
</organism>
<dbReference type="KEGG" id="pbut:DTO10_21650"/>
<dbReference type="Pfam" id="PF00144">
    <property type="entry name" value="Beta-lactamase"/>
    <property type="match status" value="1"/>
</dbReference>
<dbReference type="EMBL" id="NUEQ01000096">
    <property type="protein sequence ID" value="PEJ27706.1"/>
    <property type="molecule type" value="Genomic_DNA"/>
</dbReference>
<dbReference type="Gene3D" id="3.40.710.10">
    <property type="entry name" value="DD-peptidase/beta-lactamase superfamily"/>
    <property type="match status" value="1"/>
</dbReference>
<protein>
    <submittedName>
        <fullName evidence="4">Class C beta-lactamase-related serine hydrolase</fullName>
    </submittedName>
    <submittedName>
        <fullName evidence="5">Penicillin-binding protein</fullName>
    </submittedName>
</protein>
<keyword evidence="7" id="KW-1185">Reference proteome</keyword>
<sequence>MININKDIVDLTSKIDFSGVILIKNKNNFVYEAAFGFSNRADEIKNKISTKFGIASGCKLFTAVAICQLVEKGDIAFETRLKDCLDLDFPNFDENITIHHLLTHSSGIPDYFDEAVMENFEDLWKERPMYLLTSLSDFLPMFQNNKMMFTPGERFHYNNAAYILLGLIIEQQTGISFTKYIETNLFAKCDMHDSGYFSLDRLPKNTAIGYIDLEDAGTWKTNNYAVPIQGGADGGAFITAPDMMKFWEALLSFKLLKEETLHLLLTPHICEEDEEYYGYGIWISKKDNTICKYHVMGYDPGVSFNSSYYPQSGITTVIPSNKDEGPYDISQTIETNYIKFG</sequence>
<dbReference type="InterPro" id="IPR012338">
    <property type="entry name" value="Beta-lactam/transpept-like"/>
</dbReference>
<accession>A0AAX0RYJ8</accession>
<dbReference type="PANTHER" id="PTHR46825">
    <property type="entry name" value="D-ALANYL-D-ALANINE-CARBOXYPEPTIDASE/ENDOPEPTIDASE AMPH"/>
    <property type="match status" value="1"/>
</dbReference>
<dbReference type="SUPFAM" id="SSF56601">
    <property type="entry name" value="beta-lactamase/transpeptidase-like"/>
    <property type="match status" value="1"/>
</dbReference>
<evidence type="ECO:0000313" key="4">
    <source>
        <dbReference type="EMBL" id="AXN40723.1"/>
    </source>
</evidence>
<gene>
    <name evidence="5" type="ORF">CN689_23240</name>
    <name evidence="4" type="ORF">DTO10_21650</name>
</gene>
<evidence type="ECO:0000256" key="1">
    <source>
        <dbReference type="ARBA" id="ARBA00004370"/>
    </source>
</evidence>
<dbReference type="GO" id="GO:0016020">
    <property type="term" value="C:membrane"/>
    <property type="evidence" value="ECO:0007669"/>
    <property type="project" value="UniProtKB-SubCell"/>
</dbReference>
<reference evidence="4 7" key="2">
    <citation type="submission" date="2018-07" db="EMBL/GenBank/DDBJ databases">
        <title>The molecular basis for the intramolecular migration of carboxyl group in the catabolism of para-hydroxybenzoate via gentisate.</title>
        <authorList>
            <person name="Zhao H."/>
            <person name="Xu Y."/>
            <person name="Lin S."/>
            <person name="Spain J.C."/>
            <person name="Zhou N.-Y."/>
        </authorList>
    </citation>
    <scope>NUCLEOTIDE SEQUENCE [LARGE SCALE GENOMIC DNA]</scope>
    <source>
        <strain evidence="4 7">PHB-7a</strain>
    </source>
</reference>
<dbReference type="GO" id="GO:0016787">
    <property type="term" value="F:hydrolase activity"/>
    <property type="evidence" value="ECO:0007669"/>
    <property type="project" value="UniProtKB-KW"/>
</dbReference>
<keyword evidence="2" id="KW-0472">Membrane</keyword>
<dbReference type="InterPro" id="IPR050491">
    <property type="entry name" value="AmpC-like"/>
</dbReference>
<feature type="domain" description="Beta-lactamase-related" evidence="3">
    <location>
        <begin position="21"/>
        <end position="327"/>
    </location>
</feature>
<comment type="subcellular location">
    <subcellularLocation>
        <location evidence="1">Membrane</location>
    </subcellularLocation>
</comment>